<dbReference type="VEuPathDB" id="FungiDB:H310_13881"/>
<reference evidence="1" key="1">
    <citation type="submission" date="2013-12" db="EMBL/GenBank/DDBJ databases">
        <title>The Genome Sequence of Aphanomyces invadans NJM9701.</title>
        <authorList>
            <consortium name="The Broad Institute Genomics Platform"/>
            <person name="Russ C."/>
            <person name="Tyler B."/>
            <person name="van West P."/>
            <person name="Dieguez-Uribeondo J."/>
            <person name="Young S.K."/>
            <person name="Zeng Q."/>
            <person name="Gargeya S."/>
            <person name="Fitzgerald M."/>
            <person name="Abouelleil A."/>
            <person name="Alvarado L."/>
            <person name="Chapman S.B."/>
            <person name="Gainer-Dewar J."/>
            <person name="Goldberg J."/>
            <person name="Griggs A."/>
            <person name="Gujja S."/>
            <person name="Hansen M."/>
            <person name="Howarth C."/>
            <person name="Imamovic A."/>
            <person name="Ireland A."/>
            <person name="Larimer J."/>
            <person name="McCowan C."/>
            <person name="Murphy C."/>
            <person name="Pearson M."/>
            <person name="Poon T.W."/>
            <person name="Priest M."/>
            <person name="Roberts A."/>
            <person name="Saif S."/>
            <person name="Shea T."/>
            <person name="Sykes S."/>
            <person name="Wortman J."/>
            <person name="Nusbaum C."/>
            <person name="Birren B."/>
        </authorList>
    </citation>
    <scope>NUCLEOTIDE SEQUENCE [LARGE SCALE GENOMIC DNA]</scope>
    <source>
        <strain evidence="1">NJM9701</strain>
    </source>
</reference>
<dbReference type="AlphaFoldDB" id="A0A024TC55"/>
<evidence type="ECO:0000313" key="1">
    <source>
        <dbReference type="EMBL" id="ETV91633.1"/>
    </source>
</evidence>
<name>A0A024TC55_9STRA</name>
<dbReference type="RefSeq" id="XP_008879752.1">
    <property type="nucleotide sequence ID" value="XM_008881530.1"/>
</dbReference>
<dbReference type="EMBL" id="KI914008">
    <property type="protein sequence ID" value="ETV91633.1"/>
    <property type="molecule type" value="Genomic_DNA"/>
</dbReference>
<proteinExistence type="predicted"/>
<accession>A0A024TC55</accession>
<gene>
    <name evidence="1" type="ORF">H310_13881</name>
</gene>
<sequence>MPTRQCHEYLFVANTSQQPYMLPTRRLYSSNHLHGFIESVMAACHYKVDLRQRVLKLTWLHLRFEGGDTSCVSNARLEGGRFGTSICWNDLKSPRVGISSRLRTFPIADLFMQPILFCSPSSKLVVGCMGMSLDASRAARSSASFAISTIWRWHASTSCTSMSIGTTVSMGFPSM</sequence>
<protein>
    <submittedName>
        <fullName evidence="1">Uncharacterized protein</fullName>
    </submittedName>
</protein>
<organism evidence="1">
    <name type="scientific">Aphanomyces invadans</name>
    <dbReference type="NCBI Taxonomy" id="157072"/>
    <lineage>
        <taxon>Eukaryota</taxon>
        <taxon>Sar</taxon>
        <taxon>Stramenopiles</taxon>
        <taxon>Oomycota</taxon>
        <taxon>Saprolegniomycetes</taxon>
        <taxon>Saprolegniales</taxon>
        <taxon>Verrucalvaceae</taxon>
        <taxon>Aphanomyces</taxon>
    </lineage>
</organism>
<dbReference type="GeneID" id="20090931"/>